<protein>
    <submittedName>
        <fullName evidence="1">Uncharacterized protein</fullName>
    </submittedName>
</protein>
<dbReference type="Proteomes" id="UP000034513">
    <property type="component" value="Unassembled WGS sequence"/>
</dbReference>
<gene>
    <name evidence="1" type="ORF">VN93_0606</name>
</gene>
<evidence type="ECO:0000313" key="1">
    <source>
        <dbReference type="EMBL" id="KKW74438.1"/>
    </source>
</evidence>
<sequence length="54" mass="6297">MNKIISIKQKFLCKDCKYILEISRLKSKKSKNNMVVSIAQGVAKKLWIMKIKKV</sequence>
<dbReference type="RefSeq" id="WP_167594735.1">
    <property type="nucleotide sequence ID" value="NZ_LAVW01000074.1"/>
</dbReference>
<keyword evidence="2" id="KW-1185">Reference proteome</keyword>
<reference evidence="1 2" key="1">
    <citation type="submission" date="2015-04" db="EMBL/GenBank/DDBJ databases">
        <title>Evaluation of non-dairy Lactococcus lactis with potential dairy applications reveals extensive phenotype-genotype disparity.</title>
        <authorList>
            <person name="Cavanagh D."/>
            <person name="Casey A."/>
            <person name="Altermann E."/>
            <person name="Cotter P."/>
            <person name="Fitzgerald G.F."/>
            <person name="McAuliffe O."/>
        </authorList>
    </citation>
    <scope>NUCLEOTIDE SEQUENCE [LARGE SCALE GENOMIC DNA]</scope>
    <source>
        <strain evidence="1 2">DPC6856</strain>
    </source>
</reference>
<evidence type="ECO:0000313" key="2">
    <source>
        <dbReference type="Proteomes" id="UP000034513"/>
    </source>
</evidence>
<proteinExistence type="predicted"/>
<dbReference type="EMBL" id="LAVW01000074">
    <property type="protein sequence ID" value="KKW74438.1"/>
    <property type="molecule type" value="Genomic_DNA"/>
</dbReference>
<name>A0ABR5EJ26_LACLC</name>
<comment type="caution">
    <text evidence="1">The sequence shown here is derived from an EMBL/GenBank/DDBJ whole genome shotgun (WGS) entry which is preliminary data.</text>
</comment>
<accession>A0ABR5EJ26</accession>
<organism evidence="1 2">
    <name type="scientific">Lactococcus lactis subsp. cremoris</name>
    <name type="common">Streptococcus cremoris</name>
    <dbReference type="NCBI Taxonomy" id="1359"/>
    <lineage>
        <taxon>Bacteria</taxon>
        <taxon>Bacillati</taxon>
        <taxon>Bacillota</taxon>
        <taxon>Bacilli</taxon>
        <taxon>Lactobacillales</taxon>
        <taxon>Streptococcaceae</taxon>
        <taxon>Lactococcus</taxon>
    </lineage>
</organism>